<sequence length="49" mass="5747">MRYQTTLFTDLFKALIVPFNGGEYYPLDWSASNSFLLIFTDWLQHSQNG</sequence>
<evidence type="ECO:0000313" key="2">
    <source>
        <dbReference type="Proteomes" id="UP000014461"/>
    </source>
</evidence>
<name>R9PI42_AGAAL</name>
<comment type="caution">
    <text evidence="1">The sequence shown here is derived from an EMBL/GenBank/DDBJ whole genome shotgun (WGS) entry which is preliminary data.</text>
</comment>
<protein>
    <submittedName>
        <fullName evidence="1">Uncharacterized protein</fullName>
    </submittedName>
</protein>
<gene>
    <name evidence="1" type="ORF">AALB_0988</name>
</gene>
<proteinExistence type="predicted"/>
<dbReference type="AlphaFoldDB" id="R9PI42"/>
<reference evidence="1" key="1">
    <citation type="journal article" date="2013" name="Genome Announc.">
        <title>Draft Genome Sequence of Agarivorans albus Strain MKT 106T, an Agarolytic Marine Bacterium.</title>
        <authorList>
            <person name="Yasuike M."/>
            <person name="Nakamura Y."/>
            <person name="Kai W."/>
            <person name="Fujiwara A."/>
            <person name="Fukui Y."/>
            <person name="Satomi M."/>
            <person name="Sano M."/>
        </authorList>
    </citation>
    <scope>NUCLEOTIDE SEQUENCE [LARGE SCALE GENOMIC DNA]</scope>
</reference>
<accession>R9PI42</accession>
<keyword evidence="2" id="KW-1185">Reference proteome</keyword>
<dbReference type="EMBL" id="BARX01000004">
    <property type="protein sequence ID" value="GAD00908.1"/>
    <property type="molecule type" value="Genomic_DNA"/>
</dbReference>
<dbReference type="Proteomes" id="UP000014461">
    <property type="component" value="Unassembled WGS sequence"/>
</dbReference>
<organism evidence="1 2">
    <name type="scientific">Agarivorans albus MKT 106</name>
    <dbReference type="NCBI Taxonomy" id="1331007"/>
    <lineage>
        <taxon>Bacteria</taxon>
        <taxon>Pseudomonadati</taxon>
        <taxon>Pseudomonadota</taxon>
        <taxon>Gammaproteobacteria</taxon>
        <taxon>Alteromonadales</taxon>
        <taxon>Alteromonadaceae</taxon>
        <taxon>Agarivorans</taxon>
    </lineage>
</organism>
<evidence type="ECO:0000313" key="1">
    <source>
        <dbReference type="EMBL" id="GAD00908.1"/>
    </source>
</evidence>